<proteinExistence type="predicted"/>
<name>A0ABW2BYA8_9PSEU</name>
<keyword evidence="1" id="KW-1133">Transmembrane helix</keyword>
<feature type="transmembrane region" description="Helical" evidence="1">
    <location>
        <begin position="12"/>
        <end position="37"/>
    </location>
</feature>
<dbReference type="EMBL" id="JBHSXX010000001">
    <property type="protein sequence ID" value="MFC6867330.1"/>
    <property type="molecule type" value="Genomic_DNA"/>
</dbReference>
<keyword evidence="1" id="KW-0472">Membrane</keyword>
<feature type="transmembrane region" description="Helical" evidence="1">
    <location>
        <begin position="49"/>
        <end position="66"/>
    </location>
</feature>
<evidence type="ECO:0000313" key="3">
    <source>
        <dbReference type="Proteomes" id="UP001596337"/>
    </source>
</evidence>
<dbReference type="RefSeq" id="WP_345403287.1">
    <property type="nucleotide sequence ID" value="NZ_BAABLA010000114.1"/>
</dbReference>
<dbReference type="Proteomes" id="UP001596337">
    <property type="component" value="Unassembled WGS sequence"/>
</dbReference>
<keyword evidence="3" id="KW-1185">Reference proteome</keyword>
<evidence type="ECO:0000313" key="2">
    <source>
        <dbReference type="EMBL" id="MFC6867330.1"/>
    </source>
</evidence>
<keyword evidence="1" id="KW-0812">Transmembrane</keyword>
<evidence type="ECO:0000256" key="1">
    <source>
        <dbReference type="SAM" id="Phobius"/>
    </source>
</evidence>
<gene>
    <name evidence="2" type="ORF">ACFQGD_09220</name>
</gene>
<reference evidence="3" key="1">
    <citation type="journal article" date="2019" name="Int. J. Syst. Evol. Microbiol.">
        <title>The Global Catalogue of Microorganisms (GCM) 10K type strain sequencing project: providing services to taxonomists for standard genome sequencing and annotation.</title>
        <authorList>
            <consortium name="The Broad Institute Genomics Platform"/>
            <consortium name="The Broad Institute Genome Sequencing Center for Infectious Disease"/>
            <person name="Wu L."/>
            <person name="Ma J."/>
        </authorList>
    </citation>
    <scope>NUCLEOTIDE SEQUENCE [LARGE SCALE GENOMIC DNA]</scope>
    <source>
        <strain evidence="3">KCTC 32255</strain>
    </source>
</reference>
<organism evidence="2 3">
    <name type="scientific">Haloechinothrix salitolerans</name>
    <dbReference type="NCBI Taxonomy" id="926830"/>
    <lineage>
        <taxon>Bacteria</taxon>
        <taxon>Bacillati</taxon>
        <taxon>Actinomycetota</taxon>
        <taxon>Actinomycetes</taxon>
        <taxon>Pseudonocardiales</taxon>
        <taxon>Pseudonocardiaceae</taxon>
        <taxon>Haloechinothrix</taxon>
    </lineage>
</organism>
<sequence>MRWETTDRLVRVVLASIVFTLFMTWSFFVAVMTGWSVTEPGWPRLWDNAPGLLGSAFLGVIAVGWCRLLMGWRPRSRWLLLALPMPMVAALGLLGAW</sequence>
<protein>
    <submittedName>
        <fullName evidence="2">Uncharacterized protein</fullName>
    </submittedName>
</protein>
<accession>A0ABW2BYA8</accession>
<comment type="caution">
    <text evidence="2">The sequence shown here is derived from an EMBL/GenBank/DDBJ whole genome shotgun (WGS) entry which is preliminary data.</text>
</comment>
<feature type="transmembrane region" description="Helical" evidence="1">
    <location>
        <begin position="78"/>
        <end position="96"/>
    </location>
</feature>